<evidence type="ECO:0008006" key="3">
    <source>
        <dbReference type="Google" id="ProtNLM"/>
    </source>
</evidence>
<name>A0A8D8Y6X6_9HEMI</name>
<organism evidence="2">
    <name type="scientific">Cacopsylla melanoneura</name>
    <dbReference type="NCBI Taxonomy" id="428564"/>
    <lineage>
        <taxon>Eukaryota</taxon>
        <taxon>Metazoa</taxon>
        <taxon>Ecdysozoa</taxon>
        <taxon>Arthropoda</taxon>
        <taxon>Hexapoda</taxon>
        <taxon>Insecta</taxon>
        <taxon>Pterygota</taxon>
        <taxon>Neoptera</taxon>
        <taxon>Paraneoptera</taxon>
        <taxon>Hemiptera</taxon>
        <taxon>Sternorrhyncha</taxon>
        <taxon>Psylloidea</taxon>
        <taxon>Psyllidae</taxon>
        <taxon>Psyllinae</taxon>
        <taxon>Cacopsylla</taxon>
    </lineage>
</organism>
<keyword evidence="1" id="KW-0472">Membrane</keyword>
<protein>
    <recommendedName>
        <fullName evidence="3">Transmembrane protein</fullName>
    </recommendedName>
</protein>
<proteinExistence type="predicted"/>
<sequence>MMKKKKKIILLPTYFYLKKKLSLQHQFFLTWHHHYLFLIIKFLQYLMHFFPTIIITPQLVYWLTSHFITLRPCQTERGLLSAFILCKCLDRSLFLVEQTIDSLLDIVQMVQLIIKLFTFFCRQTIPIFNAILQSLVPMLSKNLTCKNTKVTKAI</sequence>
<reference evidence="2" key="1">
    <citation type="submission" date="2021-05" db="EMBL/GenBank/DDBJ databases">
        <authorList>
            <person name="Alioto T."/>
            <person name="Alioto T."/>
            <person name="Gomez Garrido J."/>
        </authorList>
    </citation>
    <scope>NUCLEOTIDE SEQUENCE</scope>
</reference>
<accession>A0A8D8Y6X6</accession>
<evidence type="ECO:0000256" key="1">
    <source>
        <dbReference type="SAM" id="Phobius"/>
    </source>
</evidence>
<evidence type="ECO:0000313" key="2">
    <source>
        <dbReference type="EMBL" id="CAG6720395.1"/>
    </source>
</evidence>
<dbReference type="EMBL" id="HBUF01360442">
    <property type="protein sequence ID" value="CAG6720395.1"/>
    <property type="molecule type" value="Transcribed_RNA"/>
</dbReference>
<keyword evidence="1" id="KW-0812">Transmembrane</keyword>
<dbReference type="AlphaFoldDB" id="A0A8D8Y6X6"/>
<feature type="transmembrane region" description="Helical" evidence="1">
    <location>
        <begin position="46"/>
        <end position="64"/>
    </location>
</feature>
<keyword evidence="1" id="KW-1133">Transmembrane helix</keyword>